<evidence type="ECO:0000256" key="8">
    <source>
        <dbReference type="SAM" id="MobiDB-lite"/>
    </source>
</evidence>
<evidence type="ECO:0000256" key="6">
    <source>
        <dbReference type="ARBA" id="ARBA00023159"/>
    </source>
</evidence>
<dbReference type="Proteomes" id="UP001279734">
    <property type="component" value="Unassembled WGS sequence"/>
</dbReference>
<dbReference type="InterPro" id="IPR006510">
    <property type="entry name" value="Znf_LRP1"/>
</dbReference>
<dbReference type="PANTHER" id="PTHR31604:SF54">
    <property type="entry name" value="PROTEIN SHI RELATED SEQUENCE 1"/>
    <property type="match status" value="1"/>
</dbReference>
<comment type="similarity">
    <text evidence="2">Belongs to the SHI protein family.</text>
</comment>
<dbReference type="Pfam" id="PF05142">
    <property type="entry name" value="DUF702"/>
    <property type="match status" value="1"/>
</dbReference>
<evidence type="ECO:0000256" key="4">
    <source>
        <dbReference type="ARBA" id="ARBA00022833"/>
    </source>
</evidence>
<keyword evidence="3" id="KW-0479">Metal-binding</keyword>
<dbReference type="NCBIfam" id="TIGR01624">
    <property type="entry name" value="LRP1_Cterm"/>
    <property type="match status" value="1"/>
</dbReference>
<dbReference type="GO" id="GO:0045893">
    <property type="term" value="P:positive regulation of DNA-templated transcription"/>
    <property type="evidence" value="ECO:0007669"/>
    <property type="project" value="TreeGrafter"/>
</dbReference>
<dbReference type="GO" id="GO:0046872">
    <property type="term" value="F:metal ion binding"/>
    <property type="evidence" value="ECO:0007669"/>
    <property type="project" value="UniProtKB-KW"/>
</dbReference>
<comment type="subcellular location">
    <subcellularLocation>
        <location evidence="1">Nucleus</location>
    </subcellularLocation>
</comment>
<reference evidence="9" key="1">
    <citation type="submission" date="2023-05" db="EMBL/GenBank/DDBJ databases">
        <title>Nepenthes gracilis genome sequencing.</title>
        <authorList>
            <person name="Fukushima K."/>
        </authorList>
    </citation>
    <scope>NUCLEOTIDE SEQUENCE</scope>
    <source>
        <strain evidence="9">SING2019-196</strain>
    </source>
</reference>
<dbReference type="PANTHER" id="PTHR31604">
    <property type="entry name" value="PROTEIN LATERAL ROOT PRIMORDIUM 1"/>
    <property type="match status" value="1"/>
</dbReference>
<name>A0AAD3XQA6_NEPGR</name>
<evidence type="ECO:0000256" key="1">
    <source>
        <dbReference type="ARBA" id="ARBA00004123"/>
    </source>
</evidence>
<organism evidence="9 10">
    <name type="scientific">Nepenthes gracilis</name>
    <name type="common">Slender pitcher plant</name>
    <dbReference type="NCBI Taxonomy" id="150966"/>
    <lineage>
        <taxon>Eukaryota</taxon>
        <taxon>Viridiplantae</taxon>
        <taxon>Streptophyta</taxon>
        <taxon>Embryophyta</taxon>
        <taxon>Tracheophyta</taxon>
        <taxon>Spermatophyta</taxon>
        <taxon>Magnoliopsida</taxon>
        <taxon>eudicotyledons</taxon>
        <taxon>Gunneridae</taxon>
        <taxon>Pentapetalae</taxon>
        <taxon>Caryophyllales</taxon>
        <taxon>Nepenthaceae</taxon>
        <taxon>Nepenthes</taxon>
    </lineage>
</organism>
<dbReference type="GO" id="GO:0003677">
    <property type="term" value="F:DNA binding"/>
    <property type="evidence" value="ECO:0007669"/>
    <property type="project" value="UniProtKB-KW"/>
</dbReference>
<evidence type="ECO:0000313" key="10">
    <source>
        <dbReference type="Proteomes" id="UP001279734"/>
    </source>
</evidence>
<keyword evidence="7" id="KW-0539">Nucleus</keyword>
<accession>A0AAD3XQA6</accession>
<dbReference type="GO" id="GO:0005634">
    <property type="term" value="C:nucleus"/>
    <property type="evidence" value="ECO:0007669"/>
    <property type="project" value="UniProtKB-SubCell"/>
</dbReference>
<feature type="region of interest" description="Disordered" evidence="8">
    <location>
        <begin position="1"/>
        <end position="32"/>
    </location>
</feature>
<dbReference type="AlphaFoldDB" id="A0AAD3XQA6"/>
<evidence type="ECO:0000256" key="5">
    <source>
        <dbReference type="ARBA" id="ARBA00023125"/>
    </source>
</evidence>
<dbReference type="InterPro" id="IPR007818">
    <property type="entry name" value="SHI"/>
</dbReference>
<dbReference type="InterPro" id="IPR006511">
    <property type="entry name" value="SHI_C"/>
</dbReference>
<keyword evidence="5" id="KW-0238">DNA-binding</keyword>
<sequence length="212" mass="23161">MRSQKDQGRSTGSSSASAGSTTCQDCGNKAKRDCSHTRCRTCCMNRGYDCPTHVNSTWVPVASRRRHKHQHLMADPQPPHLHALQRRSQSMTIPSSGFEGTENFPAQVNFPATFRCIRVTSEDNVVDQYAYQTSVSIGGHTFKGILYDRGPAAGETSSTELQPLPTITATAGAATRPPSTAANLLYPSQPSLYSVPFNDIMSGMQFFPHPRP</sequence>
<comment type="caution">
    <text evidence="9">The sequence shown here is derived from an EMBL/GenBank/DDBJ whole genome shotgun (WGS) entry which is preliminary data.</text>
</comment>
<evidence type="ECO:0000256" key="3">
    <source>
        <dbReference type="ARBA" id="ARBA00022723"/>
    </source>
</evidence>
<keyword evidence="6" id="KW-0010">Activator</keyword>
<proteinExistence type="inferred from homology"/>
<gene>
    <name evidence="9" type="ORF">Nepgr_015308</name>
</gene>
<keyword evidence="4" id="KW-0862">Zinc</keyword>
<feature type="compositionally biased region" description="Low complexity" evidence="8">
    <location>
        <begin position="10"/>
        <end position="22"/>
    </location>
</feature>
<evidence type="ECO:0000256" key="7">
    <source>
        <dbReference type="ARBA" id="ARBA00023242"/>
    </source>
</evidence>
<evidence type="ECO:0000256" key="2">
    <source>
        <dbReference type="ARBA" id="ARBA00006911"/>
    </source>
</evidence>
<keyword evidence="10" id="KW-1185">Reference proteome</keyword>
<dbReference type="GO" id="GO:0003700">
    <property type="term" value="F:DNA-binding transcription factor activity"/>
    <property type="evidence" value="ECO:0007669"/>
    <property type="project" value="InterPro"/>
</dbReference>
<evidence type="ECO:0000313" key="9">
    <source>
        <dbReference type="EMBL" id="GMH13467.1"/>
    </source>
</evidence>
<protein>
    <submittedName>
        <fullName evidence="9">Uncharacterized protein</fullName>
    </submittedName>
</protein>
<dbReference type="NCBIfam" id="TIGR01623">
    <property type="entry name" value="put_zinc_LRP1"/>
    <property type="match status" value="1"/>
</dbReference>
<dbReference type="EMBL" id="BSYO01000013">
    <property type="protein sequence ID" value="GMH13467.1"/>
    <property type="molecule type" value="Genomic_DNA"/>
</dbReference>